<organism evidence="2 3">
    <name type="scientific">Zoarces viviparus</name>
    <name type="common">Viviparous eelpout</name>
    <name type="synonym">Blennius viviparus</name>
    <dbReference type="NCBI Taxonomy" id="48416"/>
    <lineage>
        <taxon>Eukaryota</taxon>
        <taxon>Metazoa</taxon>
        <taxon>Chordata</taxon>
        <taxon>Craniata</taxon>
        <taxon>Vertebrata</taxon>
        <taxon>Euteleostomi</taxon>
        <taxon>Actinopterygii</taxon>
        <taxon>Neopterygii</taxon>
        <taxon>Teleostei</taxon>
        <taxon>Neoteleostei</taxon>
        <taxon>Acanthomorphata</taxon>
        <taxon>Eupercaria</taxon>
        <taxon>Perciformes</taxon>
        <taxon>Cottioidei</taxon>
        <taxon>Zoarcales</taxon>
        <taxon>Zoarcidae</taxon>
        <taxon>Zoarcinae</taxon>
        <taxon>Zoarces</taxon>
    </lineage>
</organism>
<sequence>MVCRAPPARRRHPPPSPPQLSSLHSHPCCSDELIDTIFHLPGLSESEREKPHSEACSSEQQQHCGHF</sequence>
<dbReference type="Proteomes" id="UP001488805">
    <property type="component" value="Unassembled WGS sequence"/>
</dbReference>
<gene>
    <name evidence="2" type="ORF">VZT92_022552</name>
</gene>
<comment type="caution">
    <text evidence="2">The sequence shown here is derived from an EMBL/GenBank/DDBJ whole genome shotgun (WGS) entry which is preliminary data.</text>
</comment>
<keyword evidence="3" id="KW-1185">Reference proteome</keyword>
<reference evidence="2 3" key="1">
    <citation type="journal article" date="2024" name="Genome Biol. Evol.">
        <title>Chromosome-level genome assembly of the viviparous eelpout Zoarces viviparus.</title>
        <authorList>
            <person name="Fuhrmann N."/>
            <person name="Brasseur M.V."/>
            <person name="Bakowski C.E."/>
            <person name="Podsiadlowski L."/>
            <person name="Prost S."/>
            <person name="Krehenwinkel H."/>
            <person name="Mayer C."/>
        </authorList>
    </citation>
    <scope>NUCLEOTIDE SEQUENCE [LARGE SCALE GENOMIC DNA]</scope>
    <source>
        <strain evidence="2">NO-MEL_2022_Ind0_liver</strain>
    </source>
</reference>
<feature type="region of interest" description="Disordered" evidence="1">
    <location>
        <begin position="1"/>
        <end position="25"/>
    </location>
</feature>
<name>A0AAW1EE04_ZOAVI</name>
<dbReference type="AlphaFoldDB" id="A0AAW1EE04"/>
<feature type="region of interest" description="Disordered" evidence="1">
    <location>
        <begin position="43"/>
        <end position="67"/>
    </location>
</feature>
<feature type="compositionally biased region" description="Polar residues" evidence="1">
    <location>
        <begin position="55"/>
        <end position="67"/>
    </location>
</feature>
<evidence type="ECO:0000313" key="2">
    <source>
        <dbReference type="EMBL" id="KAK9519849.1"/>
    </source>
</evidence>
<protein>
    <submittedName>
        <fullName evidence="2">Uncharacterized protein</fullName>
    </submittedName>
</protein>
<evidence type="ECO:0000256" key="1">
    <source>
        <dbReference type="SAM" id="MobiDB-lite"/>
    </source>
</evidence>
<evidence type="ECO:0000313" key="3">
    <source>
        <dbReference type="Proteomes" id="UP001488805"/>
    </source>
</evidence>
<accession>A0AAW1EE04</accession>
<proteinExistence type="predicted"/>
<dbReference type="EMBL" id="JBCEZU010000434">
    <property type="protein sequence ID" value="KAK9519849.1"/>
    <property type="molecule type" value="Genomic_DNA"/>
</dbReference>